<gene>
    <name evidence="9" type="ORF">I4Q42_15880</name>
</gene>
<dbReference type="CDD" id="cd01127">
    <property type="entry name" value="TrwB_TraG_TraD_VirD4"/>
    <property type="match status" value="1"/>
</dbReference>
<comment type="subcellular location">
    <subcellularLocation>
        <location evidence="1">Cell membrane</location>
        <topology evidence="1">Multi-pass membrane protein</topology>
    </subcellularLocation>
</comment>
<dbReference type="PANTHER" id="PTHR37937">
    <property type="entry name" value="CONJUGATIVE TRANSFER: DNA TRANSPORT"/>
    <property type="match status" value="1"/>
</dbReference>
<evidence type="ECO:0000256" key="4">
    <source>
        <dbReference type="ARBA" id="ARBA00022692"/>
    </source>
</evidence>
<keyword evidence="5 8" id="KW-1133">Transmembrane helix</keyword>
<comment type="similarity">
    <text evidence="2">Belongs to the VirD4/TraG family.</text>
</comment>
<dbReference type="Pfam" id="PF02534">
    <property type="entry name" value="T4SS-DNA_transf"/>
    <property type="match status" value="1"/>
</dbReference>
<evidence type="ECO:0000256" key="6">
    <source>
        <dbReference type="ARBA" id="ARBA00023136"/>
    </source>
</evidence>
<keyword evidence="4 8" id="KW-0812">Transmembrane</keyword>
<dbReference type="Gene3D" id="3.40.50.300">
    <property type="entry name" value="P-loop containing nucleotide triphosphate hydrolases"/>
    <property type="match status" value="1"/>
</dbReference>
<evidence type="ECO:0000256" key="2">
    <source>
        <dbReference type="ARBA" id="ARBA00008806"/>
    </source>
</evidence>
<dbReference type="InterPro" id="IPR003688">
    <property type="entry name" value="TraG/VirD4"/>
</dbReference>
<dbReference type="NCBIfam" id="NF010450">
    <property type="entry name" value="PRK13876.1"/>
    <property type="match status" value="1"/>
</dbReference>
<protein>
    <submittedName>
        <fullName evidence="9">Conjugal transfer protein TraG</fullName>
    </submittedName>
</protein>
<dbReference type="SUPFAM" id="SSF52540">
    <property type="entry name" value="P-loop containing nucleoside triphosphate hydrolases"/>
    <property type="match status" value="1"/>
</dbReference>
<evidence type="ECO:0000256" key="5">
    <source>
        <dbReference type="ARBA" id="ARBA00022989"/>
    </source>
</evidence>
<feature type="transmembrane region" description="Helical" evidence="8">
    <location>
        <begin position="118"/>
        <end position="138"/>
    </location>
</feature>
<sequence>MRSKPLRHASACLCRWVFADGQKALALDLSADILAGVAREKLIPAARIQWASVLVAGVLVLMGVWGATQWTAAALGYQAGLGKPWTHLFDVPIYPPVAFFVWWFVYEAYAPAVFLRGALIAASGGLASAVAAIALSVLTARETAVAETFGSARWATPAEVRQAGLLNDRGVVLGRYGEEYLRHDGPEHVLCFAPTRTGKGVGLVVPTLLTWPASVIVHDIKGENWTLTAGFRARLGRCLLFDPTNLESSAYNPLLEVRRGAFEVRDVQNIADILVDPEGSLDKRSHWEKTSHSLLVGAILHVLYAENDKTLAGVATFLSDPERTIEQTLALMMRTAHLADGGVHPVVASAARELLNKSDNERSGVLSTAMTFLGLYRDPVVAQVTSRCDWRIEDLVSGPPCSLYLVVPPSDVSRTKPLIRLILNQIVRRLTESLDGVDARQEMLLMLDELPVLGRLDFLESTLAFMAGYRVRAFLITQSLNQIERAYGPNNAILDNCHVRVCFATNDERTAKRVSEALGTATEVRAMRNYAGHRLSPWLGHLMVSKAESPRPLLTPGEIMQLPPHEELVMLAGAAPILALKARYFEDERLRGRILAPPSPWRGKGGPGLWPRAGSSDQQEAAAQPARIEQRLERESPVLIGERFDPVRNEFGFDETDDPIERRRQDNDRIADLARQAAMDPDDGVEL</sequence>
<evidence type="ECO:0000313" key="10">
    <source>
        <dbReference type="Proteomes" id="UP000639859"/>
    </source>
</evidence>
<evidence type="ECO:0000256" key="3">
    <source>
        <dbReference type="ARBA" id="ARBA00022475"/>
    </source>
</evidence>
<dbReference type="InterPro" id="IPR027417">
    <property type="entry name" value="P-loop_NTPase"/>
</dbReference>
<accession>A0ABS0SZU1</accession>
<feature type="transmembrane region" description="Helical" evidence="8">
    <location>
        <begin position="48"/>
        <end position="67"/>
    </location>
</feature>
<keyword evidence="10" id="KW-1185">Reference proteome</keyword>
<feature type="transmembrane region" description="Helical" evidence="8">
    <location>
        <begin position="87"/>
        <end position="106"/>
    </location>
</feature>
<reference evidence="9 10" key="1">
    <citation type="submission" date="2020-11" db="EMBL/GenBank/DDBJ databases">
        <title>genome sequence of strain KACC 18849.</title>
        <authorList>
            <person name="Gao J."/>
            <person name="Zhang X."/>
        </authorList>
    </citation>
    <scope>NUCLEOTIDE SEQUENCE [LARGE SCALE GENOMIC DNA]</scope>
    <source>
        <strain evidence="9 10">KACC 18849</strain>
    </source>
</reference>
<dbReference type="Proteomes" id="UP000639859">
    <property type="component" value="Unassembled WGS sequence"/>
</dbReference>
<dbReference type="InterPro" id="IPR051539">
    <property type="entry name" value="T4SS-coupling_protein"/>
</dbReference>
<keyword evidence="3" id="KW-1003">Cell membrane</keyword>
<organism evidence="9 10">
    <name type="scientific">Caulobacter hibisci</name>
    <dbReference type="NCBI Taxonomy" id="2035993"/>
    <lineage>
        <taxon>Bacteria</taxon>
        <taxon>Pseudomonadati</taxon>
        <taxon>Pseudomonadota</taxon>
        <taxon>Alphaproteobacteria</taxon>
        <taxon>Caulobacterales</taxon>
        <taxon>Caulobacteraceae</taxon>
        <taxon>Caulobacter</taxon>
    </lineage>
</organism>
<keyword evidence="6 8" id="KW-0472">Membrane</keyword>
<dbReference type="EMBL" id="JADWOX010000011">
    <property type="protein sequence ID" value="MBI1685151.1"/>
    <property type="molecule type" value="Genomic_DNA"/>
</dbReference>
<evidence type="ECO:0000256" key="8">
    <source>
        <dbReference type="SAM" id="Phobius"/>
    </source>
</evidence>
<name>A0ABS0SZU1_9CAUL</name>
<feature type="region of interest" description="Disordered" evidence="7">
    <location>
        <begin position="649"/>
        <end position="669"/>
    </location>
</feature>
<evidence type="ECO:0000256" key="1">
    <source>
        <dbReference type="ARBA" id="ARBA00004651"/>
    </source>
</evidence>
<feature type="region of interest" description="Disordered" evidence="7">
    <location>
        <begin position="595"/>
        <end position="634"/>
    </location>
</feature>
<dbReference type="PANTHER" id="PTHR37937:SF1">
    <property type="entry name" value="CONJUGATIVE TRANSFER: DNA TRANSPORT"/>
    <property type="match status" value="1"/>
</dbReference>
<evidence type="ECO:0000313" key="9">
    <source>
        <dbReference type="EMBL" id="MBI1685151.1"/>
    </source>
</evidence>
<evidence type="ECO:0000256" key="7">
    <source>
        <dbReference type="SAM" id="MobiDB-lite"/>
    </source>
</evidence>
<proteinExistence type="inferred from homology"/>
<feature type="compositionally biased region" description="Basic and acidic residues" evidence="7">
    <location>
        <begin position="659"/>
        <end position="669"/>
    </location>
</feature>
<comment type="caution">
    <text evidence="9">The sequence shown here is derived from an EMBL/GenBank/DDBJ whole genome shotgun (WGS) entry which is preliminary data.</text>
</comment>